<organism evidence="1 2">
    <name type="scientific">Rhododendron molle</name>
    <name type="common">Chinese azalea</name>
    <name type="synonym">Azalea mollis</name>
    <dbReference type="NCBI Taxonomy" id="49168"/>
    <lineage>
        <taxon>Eukaryota</taxon>
        <taxon>Viridiplantae</taxon>
        <taxon>Streptophyta</taxon>
        <taxon>Embryophyta</taxon>
        <taxon>Tracheophyta</taxon>
        <taxon>Spermatophyta</taxon>
        <taxon>Magnoliopsida</taxon>
        <taxon>eudicotyledons</taxon>
        <taxon>Gunneridae</taxon>
        <taxon>Pentapetalae</taxon>
        <taxon>asterids</taxon>
        <taxon>Ericales</taxon>
        <taxon>Ericaceae</taxon>
        <taxon>Ericoideae</taxon>
        <taxon>Rhodoreae</taxon>
        <taxon>Rhododendron</taxon>
    </lineage>
</organism>
<keyword evidence="2" id="KW-1185">Reference proteome</keyword>
<evidence type="ECO:0000313" key="2">
    <source>
        <dbReference type="Proteomes" id="UP001062846"/>
    </source>
</evidence>
<proteinExistence type="predicted"/>
<evidence type="ECO:0000313" key="1">
    <source>
        <dbReference type="EMBL" id="KAI8571242.1"/>
    </source>
</evidence>
<gene>
    <name evidence="1" type="ORF">RHMOL_Rhmol01G0104200</name>
</gene>
<protein>
    <submittedName>
        <fullName evidence="1">Uncharacterized protein</fullName>
    </submittedName>
</protein>
<reference evidence="1" key="1">
    <citation type="submission" date="2022-02" db="EMBL/GenBank/DDBJ databases">
        <title>Plant Genome Project.</title>
        <authorList>
            <person name="Zhang R.-G."/>
        </authorList>
    </citation>
    <scope>NUCLEOTIDE SEQUENCE</scope>
    <source>
        <strain evidence="1">AT1</strain>
    </source>
</reference>
<name>A0ACC0Q2Y0_RHOML</name>
<sequence length="271" mass="28818">MAANKRPSSTGGLKSVASRSATPSRFATPTGRSTLPAKTKPSRASTPTSRAILPTTAKPRASTPTSRATQPFIKPMVRSSTPTRPMTRSSTPTARPSVLALAASKTTSRSTTPTLKNKVTKSGATNLKTSLLQRPVAAFKGRPVAPTPSARSSSRGRVSNGIAYVNGIRVVAMSRADSTCNDDVSPVVMGTKMVERVVNMRKLAPPNQDGCTSKKNNSSEKSLSSQEKSGFKRTLSRSSLDMALRHMVRTAFPCTSACLTFTLFLDHGFMK</sequence>
<accession>A0ACC0Q2Y0</accession>
<comment type="caution">
    <text evidence="1">The sequence shown here is derived from an EMBL/GenBank/DDBJ whole genome shotgun (WGS) entry which is preliminary data.</text>
</comment>
<dbReference type="EMBL" id="CM046388">
    <property type="protein sequence ID" value="KAI8571242.1"/>
    <property type="molecule type" value="Genomic_DNA"/>
</dbReference>
<dbReference type="Proteomes" id="UP001062846">
    <property type="component" value="Chromosome 1"/>
</dbReference>